<feature type="compositionally biased region" description="Polar residues" evidence="1">
    <location>
        <begin position="338"/>
        <end position="362"/>
    </location>
</feature>
<reference evidence="2 3" key="1">
    <citation type="submission" date="2019-05" db="EMBL/GenBank/DDBJ databases">
        <title>Another draft genome of Portunus trituberculatus and its Hox gene families provides insights of decapod evolution.</title>
        <authorList>
            <person name="Jeong J.-H."/>
            <person name="Song I."/>
            <person name="Kim S."/>
            <person name="Choi T."/>
            <person name="Kim D."/>
            <person name="Ryu S."/>
            <person name="Kim W."/>
        </authorList>
    </citation>
    <scope>NUCLEOTIDE SEQUENCE [LARGE SCALE GENOMIC DNA]</scope>
    <source>
        <tissue evidence="2">Muscle</tissue>
    </source>
</reference>
<evidence type="ECO:0000313" key="2">
    <source>
        <dbReference type="EMBL" id="MPC53881.1"/>
    </source>
</evidence>
<evidence type="ECO:0000256" key="1">
    <source>
        <dbReference type="SAM" id="MobiDB-lite"/>
    </source>
</evidence>
<dbReference type="OrthoDB" id="10044919at2759"/>
<feature type="compositionally biased region" description="Low complexity" evidence="1">
    <location>
        <begin position="313"/>
        <end position="329"/>
    </location>
</feature>
<feature type="region of interest" description="Disordered" evidence="1">
    <location>
        <begin position="313"/>
        <end position="391"/>
    </location>
</feature>
<protein>
    <submittedName>
        <fullName evidence="2">Uncharacterized protein</fullName>
    </submittedName>
</protein>
<organism evidence="2 3">
    <name type="scientific">Portunus trituberculatus</name>
    <name type="common">Swimming crab</name>
    <name type="synonym">Neptunus trituberculatus</name>
    <dbReference type="NCBI Taxonomy" id="210409"/>
    <lineage>
        <taxon>Eukaryota</taxon>
        <taxon>Metazoa</taxon>
        <taxon>Ecdysozoa</taxon>
        <taxon>Arthropoda</taxon>
        <taxon>Crustacea</taxon>
        <taxon>Multicrustacea</taxon>
        <taxon>Malacostraca</taxon>
        <taxon>Eumalacostraca</taxon>
        <taxon>Eucarida</taxon>
        <taxon>Decapoda</taxon>
        <taxon>Pleocyemata</taxon>
        <taxon>Brachyura</taxon>
        <taxon>Eubrachyura</taxon>
        <taxon>Portunoidea</taxon>
        <taxon>Portunidae</taxon>
        <taxon>Portuninae</taxon>
        <taxon>Portunus</taxon>
    </lineage>
</organism>
<feature type="compositionally biased region" description="Basic and acidic residues" evidence="1">
    <location>
        <begin position="363"/>
        <end position="379"/>
    </location>
</feature>
<accession>A0A5B7G1Z3</accession>
<dbReference type="Proteomes" id="UP000324222">
    <property type="component" value="Unassembled WGS sequence"/>
</dbReference>
<gene>
    <name evidence="2" type="ORF">E2C01_047784</name>
</gene>
<feature type="compositionally biased region" description="Polar residues" evidence="1">
    <location>
        <begin position="258"/>
        <end position="269"/>
    </location>
</feature>
<proteinExistence type="predicted"/>
<sequence length="391" mass="43270">MLALLPTEMDKNAHCHRYESIRCHSCMSQASPPPPSPPSAPSSDHPHPSRHSLHLVNSFKKSFDYCLLEIVAFINLFSTAQGKPDCPDSCEECRRLKATHKLNCFDCQTKRNTKRNTLLALEVLADNNRSKEVREEDECSQAFVDHLLHLDSPQLKHNKREEGVKTRLSKKATITTKSRTNTPELLRVSKIPHSQSIETLKPATEMTPVSIQQRPHSDGSYSTAEPMKCFEAARCPQAWSQITPSTIPRTTLLKATQHDSPASSQQGFLTSVGGDSDSGHIGAVTDSCSKIEITSSSSETRLDTKSTSASLSSLSFSFPPASHSSSSSKNQCDRPLQHEQSYISSSHPRVPNITHSTSFTSHESIEEGSRDESSKHAETHQYGFENPAYQD</sequence>
<keyword evidence="3" id="KW-1185">Reference proteome</keyword>
<feature type="region of interest" description="Disordered" evidence="1">
    <location>
        <begin position="29"/>
        <end position="51"/>
    </location>
</feature>
<name>A0A5B7G1Z3_PORTR</name>
<dbReference type="EMBL" id="VSRR010011955">
    <property type="protein sequence ID" value="MPC53881.1"/>
    <property type="molecule type" value="Genomic_DNA"/>
</dbReference>
<feature type="region of interest" description="Disordered" evidence="1">
    <location>
        <begin position="255"/>
        <end position="283"/>
    </location>
</feature>
<evidence type="ECO:0000313" key="3">
    <source>
        <dbReference type="Proteomes" id="UP000324222"/>
    </source>
</evidence>
<feature type="compositionally biased region" description="Pro residues" evidence="1">
    <location>
        <begin position="31"/>
        <end position="40"/>
    </location>
</feature>
<dbReference type="AlphaFoldDB" id="A0A5B7G1Z3"/>
<comment type="caution">
    <text evidence="2">The sequence shown here is derived from an EMBL/GenBank/DDBJ whole genome shotgun (WGS) entry which is preliminary data.</text>
</comment>